<proteinExistence type="predicted"/>
<comment type="caution">
    <text evidence="1">The sequence shown here is derived from an EMBL/GenBank/DDBJ whole genome shotgun (WGS) entry which is preliminary data.</text>
</comment>
<reference evidence="1" key="1">
    <citation type="submission" date="2020-04" db="EMBL/GenBank/DDBJ databases">
        <authorList>
            <person name="Alioto T."/>
            <person name="Alioto T."/>
            <person name="Gomez Garrido J."/>
        </authorList>
    </citation>
    <scope>NUCLEOTIDE SEQUENCE</scope>
    <source>
        <strain evidence="1">A484AB</strain>
    </source>
</reference>
<dbReference type="OrthoDB" id="6022609at2759"/>
<gene>
    <name evidence="1" type="ORF">PACLA_8A029969</name>
</gene>
<organism evidence="1 2">
    <name type="scientific">Paramuricea clavata</name>
    <name type="common">Red gorgonian</name>
    <name type="synonym">Violescent sea-whip</name>
    <dbReference type="NCBI Taxonomy" id="317549"/>
    <lineage>
        <taxon>Eukaryota</taxon>
        <taxon>Metazoa</taxon>
        <taxon>Cnidaria</taxon>
        <taxon>Anthozoa</taxon>
        <taxon>Octocorallia</taxon>
        <taxon>Malacalcyonacea</taxon>
        <taxon>Plexauridae</taxon>
        <taxon>Paramuricea</taxon>
    </lineage>
</organism>
<accession>A0A7D9DVG8</accession>
<evidence type="ECO:0000313" key="1">
    <source>
        <dbReference type="EMBL" id="CAB3993696.1"/>
    </source>
</evidence>
<dbReference type="Proteomes" id="UP001152795">
    <property type="component" value="Unassembled WGS sequence"/>
</dbReference>
<protein>
    <submittedName>
        <fullName evidence="1">Uncharacterized protein</fullName>
    </submittedName>
</protein>
<evidence type="ECO:0000313" key="2">
    <source>
        <dbReference type="Proteomes" id="UP001152795"/>
    </source>
</evidence>
<name>A0A7D9DVG8_PARCT</name>
<dbReference type="EMBL" id="CACRXK020002310">
    <property type="protein sequence ID" value="CAB3993696.1"/>
    <property type="molecule type" value="Genomic_DNA"/>
</dbReference>
<sequence>MAANQAYYDRVTTYNVWKTPRAVGAAISSFDVIVGSSAQTMVFDADVLLQRGQLSVAILEQTPLYNCRDKCYTVTDADIANATSLTSGNLANVATLAIGEIYQFAVTTMETKFYFNMTALEQKLNLSSLRVINDEWALFVPDIVAAAIKRRADMLSVTVYELAELLNTNTSTLYGYNLNQIESIFNALVTRINHFRTQPFSVSISGQSTFKWQSRTMAYYANQTSQLSVRHLEILYKWASAQLFALENVQLSSYFSQCNSLSTAGSSFDLSQHIFGYQTTFPSCNVAFVLSRTLSEDEVRFNLSTITDRNIMSIIRNASSISSWFDFYQLLFAISEGIWMETPLITQVQARQGLTNAQIITYSVPQIAYAIRTLNGSGDLNLIMRDNYQQYLSLLLQTYDFSKSTLGALTGRTEAQIDSLTIHEAHNLVFEALYLRYNINEFLSKLTVAGVDNFVAINLPSFEWYRLVRVAIESSFDQLASAFSSNLTAGTGGVSVIILADGTSSIQIGSDSIFSIFIISASRLALCLGTTVSEIYQRTMTSYQTLYQSSAVDLVNRKIIFETENFNVLLARLGIILGSIRNTETIGQTIENRVGLTAEQLRCMYGWSSEFTSFLFGITWANVSSFRLCNDYTSWPLHRIVVALLHSSPAVCRK</sequence>
<dbReference type="AlphaFoldDB" id="A0A7D9DVG8"/>
<keyword evidence="2" id="KW-1185">Reference proteome</keyword>